<dbReference type="SUPFAM" id="SSF52279">
    <property type="entry name" value="Beta-D-glucan exohydrolase, C-terminal domain"/>
    <property type="match status" value="1"/>
</dbReference>
<dbReference type="SMART" id="SM00758">
    <property type="entry name" value="PA14"/>
    <property type="match status" value="1"/>
</dbReference>
<reference evidence="12 13" key="1">
    <citation type="journal article" date="2014" name="BMC Genomics">
        <title>Genome sequencing of four Aureobasidium pullulans varieties: biotechnological potential, stress tolerance, and description of new species.</title>
        <authorList>
            <person name="Gostin Ar C."/>
            <person name="Ohm R.A."/>
            <person name="Kogej T."/>
            <person name="Sonjak S."/>
            <person name="Turk M."/>
            <person name="Zajc J."/>
            <person name="Zalar P."/>
            <person name="Grube M."/>
            <person name="Sun H."/>
            <person name="Han J."/>
            <person name="Sharma A."/>
            <person name="Chiniquy J."/>
            <person name="Ngan C.Y."/>
            <person name="Lipzen A."/>
            <person name="Barry K."/>
            <person name="Grigoriev I.V."/>
            <person name="Gunde-Cimerman N."/>
        </authorList>
    </citation>
    <scope>NUCLEOTIDE SEQUENCE [LARGE SCALE GENOMIC DNA]</scope>
    <source>
        <strain evidence="12 13">EXF-2481</strain>
    </source>
</reference>
<proteinExistence type="inferred from homology"/>
<feature type="domain" description="PA14" evidence="11">
    <location>
        <begin position="401"/>
        <end position="560"/>
    </location>
</feature>
<keyword evidence="13" id="KW-1185">Reference proteome</keyword>
<organism evidence="12 13">
    <name type="scientific">Aureobasidium subglaciale (strain EXF-2481)</name>
    <name type="common">Aureobasidium pullulans var. subglaciale</name>
    <dbReference type="NCBI Taxonomy" id="1043005"/>
    <lineage>
        <taxon>Eukaryota</taxon>
        <taxon>Fungi</taxon>
        <taxon>Dikarya</taxon>
        <taxon>Ascomycota</taxon>
        <taxon>Pezizomycotina</taxon>
        <taxon>Dothideomycetes</taxon>
        <taxon>Dothideomycetidae</taxon>
        <taxon>Dothideales</taxon>
        <taxon>Saccotheciaceae</taxon>
        <taxon>Aureobasidium</taxon>
    </lineage>
</organism>
<evidence type="ECO:0000256" key="3">
    <source>
        <dbReference type="ARBA" id="ARBA00005336"/>
    </source>
</evidence>
<keyword evidence="7 10" id="KW-0119">Carbohydrate metabolism</keyword>
<dbReference type="Gene3D" id="3.20.20.300">
    <property type="entry name" value="Glycoside hydrolase, family 3, N-terminal domain"/>
    <property type="match status" value="1"/>
</dbReference>
<dbReference type="InterPro" id="IPR013783">
    <property type="entry name" value="Ig-like_fold"/>
</dbReference>
<dbReference type="InterPro" id="IPR037524">
    <property type="entry name" value="PA14/GLEYA"/>
</dbReference>
<accession>A0A074Y9E1</accession>
<evidence type="ECO:0000256" key="5">
    <source>
        <dbReference type="ARBA" id="ARBA00023001"/>
    </source>
</evidence>
<dbReference type="PROSITE" id="PS51820">
    <property type="entry name" value="PA14"/>
    <property type="match status" value="1"/>
</dbReference>
<gene>
    <name evidence="12" type="ORF">AUEXF2481DRAFT_7657</name>
</gene>
<dbReference type="OMA" id="FNYRSEG"/>
<dbReference type="OrthoDB" id="47059at2759"/>
<dbReference type="PROSITE" id="PS00775">
    <property type="entry name" value="GLYCOSYL_HYDROL_F3"/>
    <property type="match status" value="1"/>
</dbReference>
<evidence type="ECO:0000313" key="13">
    <source>
        <dbReference type="Proteomes" id="UP000030641"/>
    </source>
</evidence>
<evidence type="ECO:0000256" key="1">
    <source>
        <dbReference type="ARBA" id="ARBA00000448"/>
    </source>
</evidence>
<dbReference type="PANTHER" id="PTHR42715">
    <property type="entry name" value="BETA-GLUCOSIDASE"/>
    <property type="match status" value="1"/>
</dbReference>
<dbReference type="FunFam" id="3.20.20.300:FF:000006">
    <property type="entry name" value="Beta-glucosidase H"/>
    <property type="match status" value="1"/>
</dbReference>
<dbReference type="UniPathway" id="UPA00696"/>
<dbReference type="Pfam" id="PF07691">
    <property type="entry name" value="PA14"/>
    <property type="match status" value="1"/>
</dbReference>
<dbReference type="InterPro" id="IPR011658">
    <property type="entry name" value="PA14_dom"/>
</dbReference>
<keyword evidence="8 10" id="KW-0326">Glycosidase</keyword>
<dbReference type="HOGENOM" id="CLU_004542_4_0_1"/>
<dbReference type="GO" id="GO:0008422">
    <property type="term" value="F:beta-glucosidase activity"/>
    <property type="evidence" value="ECO:0007669"/>
    <property type="project" value="UniProtKB-EC"/>
</dbReference>
<dbReference type="SUPFAM" id="SSF51445">
    <property type="entry name" value="(Trans)glycosidases"/>
    <property type="match status" value="1"/>
</dbReference>
<dbReference type="PANTHER" id="PTHR42715:SF27">
    <property type="entry name" value="BETA-GLUCOSIDASE-RELATED"/>
    <property type="match status" value="1"/>
</dbReference>
<dbReference type="InterPro" id="IPR036962">
    <property type="entry name" value="Glyco_hydro_3_N_sf"/>
</dbReference>
<evidence type="ECO:0000259" key="11">
    <source>
        <dbReference type="PROSITE" id="PS51820"/>
    </source>
</evidence>
<dbReference type="Gene3D" id="3.40.50.1700">
    <property type="entry name" value="Glycoside hydrolase family 3 C-terminal domain"/>
    <property type="match status" value="1"/>
</dbReference>
<dbReference type="InterPro" id="IPR050288">
    <property type="entry name" value="Cellulose_deg_GH3"/>
</dbReference>
<dbReference type="Pfam" id="PF00933">
    <property type="entry name" value="Glyco_hydro_3"/>
    <property type="match status" value="1"/>
</dbReference>
<dbReference type="GO" id="GO:0030245">
    <property type="term" value="P:cellulose catabolic process"/>
    <property type="evidence" value="ECO:0007669"/>
    <property type="project" value="UniProtKB-UniPathway"/>
</dbReference>
<dbReference type="SMART" id="SM01217">
    <property type="entry name" value="Fn3_like"/>
    <property type="match status" value="1"/>
</dbReference>
<evidence type="ECO:0000256" key="8">
    <source>
        <dbReference type="ARBA" id="ARBA00023295"/>
    </source>
</evidence>
<dbReference type="GeneID" id="25371356"/>
<dbReference type="InterPro" id="IPR019800">
    <property type="entry name" value="Glyco_hydro_3_AS"/>
</dbReference>
<dbReference type="PRINTS" id="PR00133">
    <property type="entry name" value="GLHYDRLASE3"/>
</dbReference>
<dbReference type="InterPro" id="IPR017853">
    <property type="entry name" value="GH"/>
</dbReference>
<dbReference type="EC" id="3.2.1.21" evidence="10"/>
<protein>
    <recommendedName>
        <fullName evidence="10">beta-glucosidase</fullName>
        <ecNumber evidence="10">3.2.1.21</ecNumber>
    </recommendedName>
</protein>
<evidence type="ECO:0000256" key="9">
    <source>
        <dbReference type="ARBA" id="ARBA00023326"/>
    </source>
</evidence>
<dbReference type="STRING" id="1043005.A0A074Y9E1"/>
<evidence type="ECO:0000256" key="7">
    <source>
        <dbReference type="ARBA" id="ARBA00023277"/>
    </source>
</evidence>
<dbReference type="RefSeq" id="XP_013340940.1">
    <property type="nucleotide sequence ID" value="XM_013485486.1"/>
</dbReference>
<dbReference type="InterPro" id="IPR001764">
    <property type="entry name" value="Glyco_hydro_3_N"/>
</dbReference>
<keyword evidence="4 10" id="KW-0378">Hydrolase</keyword>
<name>A0A074Y9E1_AURSE</name>
<dbReference type="Pfam" id="PF01915">
    <property type="entry name" value="Glyco_hydro_3_C"/>
    <property type="match status" value="1"/>
</dbReference>
<comment type="similarity">
    <text evidence="3 10">Belongs to the glycosyl hydrolase 3 family.</text>
</comment>
<dbReference type="Proteomes" id="UP000030641">
    <property type="component" value="Unassembled WGS sequence"/>
</dbReference>
<evidence type="ECO:0000256" key="2">
    <source>
        <dbReference type="ARBA" id="ARBA00004987"/>
    </source>
</evidence>
<evidence type="ECO:0000256" key="6">
    <source>
        <dbReference type="ARBA" id="ARBA00023180"/>
    </source>
</evidence>
<dbReference type="InterPro" id="IPR026891">
    <property type="entry name" value="Fn3-like"/>
</dbReference>
<evidence type="ECO:0000256" key="10">
    <source>
        <dbReference type="RuleBase" id="RU361161"/>
    </source>
</evidence>
<dbReference type="InterPro" id="IPR036881">
    <property type="entry name" value="Glyco_hydro_3_C_sf"/>
</dbReference>
<evidence type="ECO:0000313" key="12">
    <source>
        <dbReference type="EMBL" id="KEQ92584.1"/>
    </source>
</evidence>
<comment type="pathway">
    <text evidence="2 10">Glycan metabolism; cellulose degradation.</text>
</comment>
<comment type="catalytic activity">
    <reaction evidence="1 10">
        <text>Hydrolysis of terminal, non-reducing beta-D-glucosyl residues with release of beta-D-glucose.</text>
        <dbReference type="EC" id="3.2.1.21"/>
    </reaction>
</comment>
<keyword evidence="9 10" id="KW-0624">Polysaccharide degradation</keyword>
<sequence length="837" mass="91532">MTIKDKPFGLDIPDVLEQLTLEEKVSLLSGKDFWHTASIPRLGVPSIRLSDGPNGLRGTAFYDSTPAACLPCGTALGATFDVDLVRHAGQLLAAEARAKGVHVVLGPTINIQRGPLGGRGFESFSEDPVLSGLLAGHYCKGLEENGIIATPKHFVCNDQEHERKAVNCIVTERALREIYLLPFQLAISLARPRAIMTSYNKVNGRHVAESPDLIQGVLRDEWKWEGLVMSDWFGTYSTSSGVNGGVDLEMPGPGRWRGQALIHAVNSNKVKMSTVDDRVRAVLTAVAHAQQSGVPEDGAEKQLDRPQDRTLLRDLASSSAVLLKNDDSILPLDCSQRVAIIGPNAKIATYCGGGSAYLNAYRAVTPFEGITAASNAQVDFAQGVYAHQFLPLLGDHLRTPEGRHGFLIRTYNEPASIPDRRMLEQRVLHNSNLFFIDYEHPELEATWYAEVEGTFEPEENGIYDFGLCVQGTAELFIDGQSVVRNVEDQRAGSSFLGNGTIEETGSTTLQAGRSYSITIQWGCSKTSKLRKPSTVDFGKGGLRFGGCKRLDPIRAIQEAVKLASKSRQVILFAGLSGEWETEGQDRTSMNLPPFTDELISKVLDANSNTVIVTQSGTPISMPWIYKAKAVLHAWYGGNETGHGIADVLYGKVNPCAKLPLTFPRELRHNPTYLNNRSEGGRILYGEDVYVGYRYYDTMGVKPLFAFGHGLSYTTFAISELALQRSGDVLSVSCRLANVGPVAGAEVIQVYISPEFTPLVKRPHKELKAFAKKYLGSGEAVALDVEVDLVRATSFWEEKEARWCSQAGSYKIMVGTSSDKVVLEKSVRVARTVTWTGL</sequence>
<dbReference type="InterPro" id="IPR002772">
    <property type="entry name" value="Glyco_hydro_3_C"/>
</dbReference>
<dbReference type="Gene3D" id="2.60.40.10">
    <property type="entry name" value="Immunoglobulins"/>
    <property type="match status" value="1"/>
</dbReference>
<dbReference type="AlphaFoldDB" id="A0A074Y9E1"/>
<dbReference type="InParanoid" id="A0A074Y9E1"/>
<dbReference type="EMBL" id="KL584770">
    <property type="protein sequence ID" value="KEQ92584.1"/>
    <property type="molecule type" value="Genomic_DNA"/>
</dbReference>
<keyword evidence="5" id="KW-0136">Cellulose degradation</keyword>
<keyword evidence="6" id="KW-0325">Glycoprotein</keyword>
<dbReference type="Pfam" id="PF14310">
    <property type="entry name" value="Fn3-like"/>
    <property type="match status" value="1"/>
</dbReference>
<dbReference type="Gene3D" id="2.60.120.260">
    <property type="entry name" value="Galactose-binding domain-like"/>
    <property type="match status" value="1"/>
</dbReference>
<evidence type="ECO:0000256" key="4">
    <source>
        <dbReference type="ARBA" id="ARBA00022801"/>
    </source>
</evidence>